<evidence type="ECO:0000313" key="3">
    <source>
        <dbReference type="Proteomes" id="UP000747399"/>
    </source>
</evidence>
<sequence length="499" mass="52790">MHIICLGRASDNTGLSVGLNSRGRGVLWISPVQTRNTSSFLILCAFVQDPTSQLGTSKAMDTPPSAVQSDLLTIKHTQDPATLFPSHAFGRGGVGHFLCTGHSRVGLHRLPQAASQPASLSVTARRRLGTSRSMGEESSTSGGSAVPSAASATSLSGFSLISSDPVSIGATRAWETGGVQHTHNFIASSRTVRPQDIPKASKWAAISYFENNPKEVARHMAIMDYVQTQHEEGKAAERQVEQARHNMWAEQQREMFRRQRLEQAARYARSGIRPRSAYAELGAVAAAEAAHGVSGGGGNFVTASTSGGAPDGGVVATAATPPPASGRAASAGGHPSYRDPVDRFYTSDHVRSALSASGSAAFYSSNGRLRPATAGIMSHSGGLYERSLGGASSTQLHMNTSLSRRTYIPLPKKTYVNVHERMAAEILEAPAARVAALAAAKARADEERTQSAVAGQLQELDSFEARMRSLQRARSRAARSQAQRQNTSGGSGDEEKEDG</sequence>
<keyword evidence="3" id="KW-1185">Reference proteome</keyword>
<evidence type="ECO:0000313" key="2">
    <source>
        <dbReference type="EMBL" id="GIL67544.1"/>
    </source>
</evidence>
<evidence type="ECO:0000256" key="1">
    <source>
        <dbReference type="SAM" id="MobiDB-lite"/>
    </source>
</evidence>
<comment type="caution">
    <text evidence="2">The sequence shown here is derived from an EMBL/GenBank/DDBJ whole genome shotgun (WGS) entry which is preliminary data.</text>
</comment>
<feature type="region of interest" description="Disordered" evidence="1">
    <location>
        <begin position="129"/>
        <end position="148"/>
    </location>
</feature>
<organism evidence="2 3">
    <name type="scientific">Volvox africanus</name>
    <dbReference type="NCBI Taxonomy" id="51714"/>
    <lineage>
        <taxon>Eukaryota</taxon>
        <taxon>Viridiplantae</taxon>
        <taxon>Chlorophyta</taxon>
        <taxon>core chlorophytes</taxon>
        <taxon>Chlorophyceae</taxon>
        <taxon>CS clade</taxon>
        <taxon>Chlamydomonadales</taxon>
        <taxon>Volvocaceae</taxon>
        <taxon>Volvox</taxon>
    </lineage>
</organism>
<protein>
    <submittedName>
        <fullName evidence="2">Uncharacterized protein</fullName>
    </submittedName>
</protein>
<feature type="region of interest" description="Disordered" evidence="1">
    <location>
        <begin position="444"/>
        <end position="499"/>
    </location>
</feature>
<reference evidence="2" key="1">
    <citation type="journal article" date="2021" name="Proc. Natl. Acad. Sci. U.S.A.">
        <title>Three genomes in the algal genus Volvox reveal the fate of a haploid sex-determining region after a transition to homothallism.</title>
        <authorList>
            <person name="Yamamoto K."/>
            <person name="Hamaji T."/>
            <person name="Kawai-Toyooka H."/>
            <person name="Matsuzaki R."/>
            <person name="Takahashi F."/>
            <person name="Nishimura Y."/>
            <person name="Kawachi M."/>
            <person name="Noguchi H."/>
            <person name="Minakuchi Y."/>
            <person name="Umen J.G."/>
            <person name="Toyoda A."/>
            <person name="Nozaki H."/>
        </authorList>
    </citation>
    <scope>NUCLEOTIDE SEQUENCE</scope>
    <source>
        <strain evidence="2">NIES-3780</strain>
    </source>
</reference>
<dbReference type="Proteomes" id="UP000747399">
    <property type="component" value="Unassembled WGS sequence"/>
</dbReference>
<accession>A0A8J4FAV4</accession>
<dbReference type="EMBL" id="BNCO01000100">
    <property type="protein sequence ID" value="GIL67544.1"/>
    <property type="molecule type" value="Genomic_DNA"/>
</dbReference>
<proteinExistence type="predicted"/>
<name>A0A8J4FAV4_9CHLO</name>
<dbReference type="AlphaFoldDB" id="A0A8J4FAV4"/>
<feature type="compositionally biased region" description="Low complexity" evidence="1">
    <location>
        <begin position="130"/>
        <end position="148"/>
    </location>
</feature>
<gene>
    <name evidence="2" type="ORF">Vafri_20905</name>
</gene>